<accession>A0AAD7TJC9</accession>
<protein>
    <submittedName>
        <fullName evidence="2">Uncharacterized protein</fullName>
    </submittedName>
</protein>
<dbReference type="EMBL" id="JAPEVG010000534">
    <property type="protein sequence ID" value="KAJ8457695.1"/>
    <property type="molecule type" value="Genomic_DNA"/>
</dbReference>
<evidence type="ECO:0000313" key="3">
    <source>
        <dbReference type="Proteomes" id="UP001215151"/>
    </source>
</evidence>
<sequence length="139" mass="14605">MSSNSSSHLSSPSLVSVATTSSATSSTPLRLSSSSASKPKDYSVAFGQLQSQYGWGGSSIPAPLSPAPRRKEKKERKEAEDSKDSRESRASSRTPATASSGGKDYEAAFGTLSSRFGFGGSLPMLKKSSKAMESTSERR</sequence>
<proteinExistence type="predicted"/>
<feature type="compositionally biased region" description="Basic and acidic residues" evidence="1">
    <location>
        <begin position="75"/>
        <end position="90"/>
    </location>
</feature>
<dbReference type="Proteomes" id="UP001215151">
    <property type="component" value="Unassembled WGS sequence"/>
</dbReference>
<keyword evidence="3" id="KW-1185">Reference proteome</keyword>
<organism evidence="2 3">
    <name type="scientific">Trametes cubensis</name>
    <dbReference type="NCBI Taxonomy" id="1111947"/>
    <lineage>
        <taxon>Eukaryota</taxon>
        <taxon>Fungi</taxon>
        <taxon>Dikarya</taxon>
        <taxon>Basidiomycota</taxon>
        <taxon>Agaricomycotina</taxon>
        <taxon>Agaricomycetes</taxon>
        <taxon>Polyporales</taxon>
        <taxon>Polyporaceae</taxon>
        <taxon>Trametes</taxon>
    </lineage>
</organism>
<comment type="caution">
    <text evidence="2">The sequence shown here is derived from an EMBL/GenBank/DDBJ whole genome shotgun (WGS) entry which is preliminary data.</text>
</comment>
<feature type="compositionally biased region" description="Low complexity" evidence="1">
    <location>
        <begin position="91"/>
        <end position="100"/>
    </location>
</feature>
<feature type="region of interest" description="Disordered" evidence="1">
    <location>
        <begin position="1"/>
        <end position="40"/>
    </location>
</feature>
<name>A0AAD7TJC9_9APHY</name>
<feature type="compositionally biased region" description="Low complexity" evidence="1">
    <location>
        <begin position="1"/>
        <end position="37"/>
    </location>
</feature>
<gene>
    <name evidence="2" type="ORF">ONZ51_g11376</name>
</gene>
<evidence type="ECO:0000256" key="1">
    <source>
        <dbReference type="SAM" id="MobiDB-lite"/>
    </source>
</evidence>
<reference evidence="2" key="1">
    <citation type="submission" date="2022-11" db="EMBL/GenBank/DDBJ databases">
        <title>Genome Sequence of Cubamyces cubensis.</title>
        <authorList>
            <person name="Buettner E."/>
        </authorList>
    </citation>
    <scope>NUCLEOTIDE SEQUENCE</scope>
    <source>
        <strain evidence="2">MPL-01</strain>
    </source>
</reference>
<feature type="region of interest" description="Disordered" evidence="1">
    <location>
        <begin position="53"/>
        <end position="139"/>
    </location>
</feature>
<evidence type="ECO:0000313" key="2">
    <source>
        <dbReference type="EMBL" id="KAJ8457695.1"/>
    </source>
</evidence>
<dbReference type="AlphaFoldDB" id="A0AAD7TJC9"/>